<protein>
    <submittedName>
        <fullName evidence="1">Uncharacterized protein</fullName>
    </submittedName>
</protein>
<evidence type="ECO:0000313" key="2">
    <source>
        <dbReference type="Proteomes" id="UP000035067"/>
    </source>
</evidence>
<name>A0A0G2IX23_9SYNE</name>
<reference evidence="1 2" key="1">
    <citation type="submission" date="2015-01" db="EMBL/GenBank/DDBJ databases">
        <title>Lifestyle Evolution in Cyanobacterial Symbionts of Sponges.</title>
        <authorList>
            <person name="Burgsdorf I."/>
            <person name="Slaby B.M."/>
            <person name="Handley K.M."/>
            <person name="Haber M."/>
            <person name="Blom J."/>
            <person name="Marshall C.W."/>
            <person name="Gilbert J.A."/>
            <person name="Hentschel U."/>
            <person name="Steindler L."/>
        </authorList>
    </citation>
    <scope>NUCLEOTIDE SEQUENCE [LARGE SCALE GENOMIC DNA]</scope>
    <source>
        <strain evidence="1">SP3</strain>
    </source>
</reference>
<evidence type="ECO:0000313" key="1">
    <source>
        <dbReference type="EMBL" id="KKZ13262.1"/>
    </source>
</evidence>
<dbReference type="Proteomes" id="UP000035067">
    <property type="component" value="Unassembled WGS sequence"/>
</dbReference>
<proteinExistence type="predicted"/>
<dbReference type="PATRIC" id="fig|1604020.3.peg.1092"/>
<comment type="caution">
    <text evidence="1">The sequence shown here is derived from an EMBL/GenBank/DDBJ whole genome shotgun (WGS) entry which is preliminary data.</text>
</comment>
<organism evidence="1 2">
    <name type="scientific">Candidatus Synechococcus spongiarum SP3</name>
    <dbReference type="NCBI Taxonomy" id="1604020"/>
    <lineage>
        <taxon>Bacteria</taxon>
        <taxon>Bacillati</taxon>
        <taxon>Cyanobacteriota</taxon>
        <taxon>Cyanophyceae</taxon>
        <taxon>Synechococcales</taxon>
        <taxon>Synechococcaceae</taxon>
        <taxon>Synechococcus</taxon>
    </lineage>
</organism>
<dbReference type="AlphaFoldDB" id="A0A0G2IX23"/>
<dbReference type="EMBL" id="JXQG01000003">
    <property type="protein sequence ID" value="KKZ13262.1"/>
    <property type="molecule type" value="Genomic_DNA"/>
</dbReference>
<sequence>MQFRLEAQGLQAIVEKCPIELLARDEWGGVGDMAQILAAFVSPNEPAVARALKDAGRLLERGGHNSLMDGYQSCDPGRAYLLAAAIWSAMAGLALTCAEPPASFEREGQKIRGPGRITSEGLATCLDSTLFLAAAP</sequence>
<accession>A0A0G2IX23</accession>
<gene>
    <name evidence="1" type="ORF">TE42_01220</name>
</gene>